<evidence type="ECO:0000256" key="1">
    <source>
        <dbReference type="SAM" id="MobiDB-lite"/>
    </source>
</evidence>
<dbReference type="InterPro" id="IPR045247">
    <property type="entry name" value="Oye-like"/>
</dbReference>
<evidence type="ECO:0000313" key="3">
    <source>
        <dbReference type="EMBL" id="KAF4609554.1"/>
    </source>
</evidence>
<evidence type="ECO:0000259" key="2">
    <source>
        <dbReference type="Pfam" id="PF00724"/>
    </source>
</evidence>
<sequence length="428" mass="47550">MLISYRACNSTKPRVPTFHSPPSQPPATMSKSTPALFRPIRVGDLELAHRVIMAPLTRFRADDNHVPLPHLVAQYYSQRASVPGTLLISEATFIDARAGGYANAPGIWSEEQIEAWKAVTAAVHAKGSYIYLQLWALGRAGVPRQLEKELGRKAAEVYVSASSIPLSNRSSKDPSPRALSIPEIDEYVQLYAQAAENAVKLAGFDGVEIHGANGYLVDQFLQDVSNKRTDKYGGSIENRSRFPLEVLDAVVNRVGQRKTGLRLSPWSDHQDMGMKDPVPTYTYLINTILHKYPDLSYLHVTEKRLYVPRAGQPVAATDEFVTEGQENDFIRKLCSAKGMPLITAGGYTRETGIRIAETKGDLIAYGRLFISNPDLPYRLQRGLSVEKGDRKRYYSRGSLDLTGYTDYPFSEQFVQETGAVQPGLQSRL</sequence>
<dbReference type="EMBL" id="JAACJL010000061">
    <property type="protein sequence ID" value="KAF4609554.1"/>
    <property type="molecule type" value="Genomic_DNA"/>
</dbReference>
<dbReference type="PANTHER" id="PTHR22893">
    <property type="entry name" value="NADH OXIDOREDUCTASE-RELATED"/>
    <property type="match status" value="1"/>
</dbReference>
<feature type="domain" description="NADH:flavin oxidoreductase/NADH oxidase N-terminal" evidence="2">
    <location>
        <begin position="36"/>
        <end position="384"/>
    </location>
</feature>
<evidence type="ECO:0000313" key="4">
    <source>
        <dbReference type="Proteomes" id="UP000521872"/>
    </source>
</evidence>
<feature type="region of interest" description="Disordered" evidence="1">
    <location>
        <begin position="11"/>
        <end position="32"/>
    </location>
</feature>
<accession>A0A8H4VIW1</accession>
<organism evidence="3 4">
    <name type="scientific">Agrocybe pediades</name>
    <dbReference type="NCBI Taxonomy" id="84607"/>
    <lineage>
        <taxon>Eukaryota</taxon>
        <taxon>Fungi</taxon>
        <taxon>Dikarya</taxon>
        <taxon>Basidiomycota</taxon>
        <taxon>Agaricomycotina</taxon>
        <taxon>Agaricomycetes</taxon>
        <taxon>Agaricomycetidae</taxon>
        <taxon>Agaricales</taxon>
        <taxon>Agaricineae</taxon>
        <taxon>Strophariaceae</taxon>
        <taxon>Agrocybe</taxon>
    </lineage>
</organism>
<gene>
    <name evidence="3" type="ORF">D9613_012336</name>
</gene>
<dbReference type="CDD" id="cd02933">
    <property type="entry name" value="OYE_like_FMN"/>
    <property type="match status" value="1"/>
</dbReference>
<name>A0A8H4VIW1_9AGAR</name>
<dbReference type="Pfam" id="PF00724">
    <property type="entry name" value="Oxidored_FMN"/>
    <property type="match status" value="1"/>
</dbReference>
<dbReference type="SUPFAM" id="SSF51395">
    <property type="entry name" value="FMN-linked oxidoreductases"/>
    <property type="match status" value="1"/>
</dbReference>
<dbReference type="GO" id="GO:0003959">
    <property type="term" value="F:NADPH dehydrogenase activity"/>
    <property type="evidence" value="ECO:0007669"/>
    <property type="project" value="TreeGrafter"/>
</dbReference>
<dbReference type="InterPro" id="IPR001155">
    <property type="entry name" value="OxRdtase_FMN_N"/>
</dbReference>
<dbReference type="InterPro" id="IPR013785">
    <property type="entry name" value="Aldolase_TIM"/>
</dbReference>
<reference evidence="3 4" key="1">
    <citation type="submission" date="2019-12" db="EMBL/GenBank/DDBJ databases">
        <authorList>
            <person name="Floudas D."/>
            <person name="Bentzer J."/>
            <person name="Ahren D."/>
            <person name="Johansson T."/>
            <person name="Persson P."/>
            <person name="Tunlid A."/>
        </authorList>
    </citation>
    <scope>NUCLEOTIDE SEQUENCE [LARGE SCALE GENOMIC DNA]</scope>
    <source>
        <strain evidence="3 4">CBS 102.39</strain>
    </source>
</reference>
<proteinExistence type="predicted"/>
<dbReference type="FunFam" id="3.20.20.70:FF:000138">
    <property type="entry name" value="NADPH dehydrogenase 1"/>
    <property type="match status" value="1"/>
</dbReference>
<protein>
    <recommendedName>
        <fullName evidence="2">NADH:flavin oxidoreductase/NADH oxidase N-terminal domain-containing protein</fullName>
    </recommendedName>
</protein>
<dbReference type="AlphaFoldDB" id="A0A8H4VIW1"/>
<dbReference type="Proteomes" id="UP000521872">
    <property type="component" value="Unassembled WGS sequence"/>
</dbReference>
<keyword evidence="4" id="KW-1185">Reference proteome</keyword>
<dbReference type="PANTHER" id="PTHR22893:SF91">
    <property type="entry name" value="NADPH DEHYDROGENASE 2-RELATED"/>
    <property type="match status" value="1"/>
</dbReference>
<dbReference type="GO" id="GO:0010181">
    <property type="term" value="F:FMN binding"/>
    <property type="evidence" value="ECO:0007669"/>
    <property type="project" value="InterPro"/>
</dbReference>
<dbReference type="Gene3D" id="3.20.20.70">
    <property type="entry name" value="Aldolase class I"/>
    <property type="match status" value="1"/>
</dbReference>
<comment type="caution">
    <text evidence="3">The sequence shown here is derived from an EMBL/GenBank/DDBJ whole genome shotgun (WGS) entry which is preliminary data.</text>
</comment>